<dbReference type="InterPro" id="IPR002376">
    <property type="entry name" value="Formyl_transf_N"/>
</dbReference>
<evidence type="ECO:0000256" key="3">
    <source>
        <dbReference type="ARBA" id="ARBA00022679"/>
    </source>
</evidence>
<dbReference type="Pfam" id="PF02911">
    <property type="entry name" value="Formyl_trans_C"/>
    <property type="match status" value="1"/>
</dbReference>
<sequence>MFPNTKKHFFHSIHTMRIVFFGTPDFAVASLEALIQANFNVVAVVTAPDKPAGRGMQLQSSAVKQFAETQGLPILQPLKLKDPAFVEELKLFKPDLQVIVAFRMLPEVVWNLPPLGTFNLHGSLLPNYRGAAPIHWAVINGETETGVTTFFLQHEIDTGDLLFQEKEAISPSDTTGDVYERLMRKGAKLVVKTAQAIQANDIHPKPQDESSPLKAAPKLHRETGQVHWSKSGQEIVNLVRGMNPFPSAHTQFQGKNCKVLQVEFHPEIIPDLGVGIWDTDQKTYLRVGCADGYINILEWQMEGKKKMKIDEFLRGYSFTF</sequence>
<accession>A0ABW6DFW1</accession>
<dbReference type="NCBIfam" id="TIGR00460">
    <property type="entry name" value="fmt"/>
    <property type="match status" value="1"/>
</dbReference>
<evidence type="ECO:0000256" key="5">
    <source>
        <dbReference type="HAMAP-Rule" id="MF_00182"/>
    </source>
</evidence>
<dbReference type="EMBL" id="JBBKXZ010000003">
    <property type="protein sequence ID" value="MFD3394823.1"/>
    <property type="molecule type" value="Genomic_DNA"/>
</dbReference>
<dbReference type="InterPro" id="IPR044135">
    <property type="entry name" value="Met-tRNA-FMT_C"/>
</dbReference>
<comment type="caution">
    <text evidence="8">The sequence shown here is derived from an EMBL/GenBank/DDBJ whole genome shotgun (WGS) entry which is preliminary data.</text>
</comment>
<dbReference type="InterPro" id="IPR005793">
    <property type="entry name" value="Formyl_trans_C"/>
</dbReference>
<evidence type="ECO:0000256" key="2">
    <source>
        <dbReference type="ARBA" id="ARBA00012261"/>
    </source>
</evidence>
<dbReference type="RefSeq" id="WP_377983698.1">
    <property type="nucleotide sequence ID" value="NZ_JBBKXZ010000003.1"/>
</dbReference>
<keyword evidence="3 5" id="KW-0808">Transferase</keyword>
<dbReference type="HAMAP" id="MF_00182">
    <property type="entry name" value="Formyl_trans"/>
    <property type="match status" value="1"/>
</dbReference>
<comment type="catalytic activity">
    <reaction evidence="5">
        <text>L-methionyl-tRNA(fMet) + (6R)-10-formyltetrahydrofolate = N-formyl-L-methionyl-tRNA(fMet) + (6S)-5,6,7,8-tetrahydrofolate + H(+)</text>
        <dbReference type="Rhea" id="RHEA:24380"/>
        <dbReference type="Rhea" id="RHEA-COMP:9952"/>
        <dbReference type="Rhea" id="RHEA-COMP:9953"/>
        <dbReference type="ChEBI" id="CHEBI:15378"/>
        <dbReference type="ChEBI" id="CHEBI:57453"/>
        <dbReference type="ChEBI" id="CHEBI:78530"/>
        <dbReference type="ChEBI" id="CHEBI:78844"/>
        <dbReference type="ChEBI" id="CHEBI:195366"/>
        <dbReference type="EC" id="2.1.2.9"/>
    </reaction>
</comment>
<organism evidence="8 9">
    <name type="scientific">Aquirufa avitistagni</name>
    <dbReference type="NCBI Taxonomy" id="3104728"/>
    <lineage>
        <taxon>Bacteria</taxon>
        <taxon>Pseudomonadati</taxon>
        <taxon>Bacteroidota</taxon>
        <taxon>Cytophagia</taxon>
        <taxon>Cytophagales</taxon>
        <taxon>Flectobacillaceae</taxon>
        <taxon>Aquirufa</taxon>
    </lineage>
</organism>
<dbReference type="InterPro" id="IPR041711">
    <property type="entry name" value="Met-tRNA-FMT_N"/>
</dbReference>
<reference evidence="8 9" key="1">
    <citation type="submission" date="2024-03" db="EMBL/GenBank/DDBJ databases">
        <title>Aquirufa genome sequencing.</title>
        <authorList>
            <person name="Pitt A."/>
            <person name="Hahn M.W."/>
        </authorList>
    </citation>
    <scope>NUCLEOTIDE SEQUENCE [LARGE SCALE GENOMIC DNA]</scope>
    <source>
        <strain evidence="8 9">OSTEICH-129V</strain>
    </source>
</reference>
<evidence type="ECO:0000259" key="6">
    <source>
        <dbReference type="Pfam" id="PF00551"/>
    </source>
</evidence>
<dbReference type="CDD" id="cd08704">
    <property type="entry name" value="Met_tRNA_FMT_C"/>
    <property type="match status" value="1"/>
</dbReference>
<evidence type="ECO:0000259" key="7">
    <source>
        <dbReference type="Pfam" id="PF02911"/>
    </source>
</evidence>
<dbReference type="Gene3D" id="3.40.50.12230">
    <property type="match status" value="1"/>
</dbReference>
<keyword evidence="9" id="KW-1185">Reference proteome</keyword>
<feature type="domain" description="Formyl transferase N-terminal" evidence="6">
    <location>
        <begin position="16"/>
        <end position="192"/>
    </location>
</feature>
<dbReference type="EC" id="2.1.2.9" evidence="2 5"/>
<dbReference type="InterPro" id="IPR005794">
    <property type="entry name" value="Fmt"/>
</dbReference>
<feature type="domain" description="Formyl transferase C-terminal" evidence="7">
    <location>
        <begin position="218"/>
        <end position="316"/>
    </location>
</feature>
<dbReference type="CDD" id="cd08646">
    <property type="entry name" value="FMT_core_Met-tRNA-FMT_N"/>
    <property type="match status" value="1"/>
</dbReference>
<evidence type="ECO:0000313" key="8">
    <source>
        <dbReference type="EMBL" id="MFD3394823.1"/>
    </source>
</evidence>
<name>A0ABW6DFW1_9BACT</name>
<dbReference type="Pfam" id="PF00551">
    <property type="entry name" value="Formyl_trans_N"/>
    <property type="match status" value="1"/>
</dbReference>
<evidence type="ECO:0000313" key="9">
    <source>
        <dbReference type="Proteomes" id="UP001598138"/>
    </source>
</evidence>
<dbReference type="SUPFAM" id="SSF53328">
    <property type="entry name" value="Formyltransferase"/>
    <property type="match status" value="1"/>
</dbReference>
<protein>
    <recommendedName>
        <fullName evidence="2 5">Methionyl-tRNA formyltransferase</fullName>
        <ecNumber evidence="2 5">2.1.2.9</ecNumber>
    </recommendedName>
</protein>
<dbReference type="Proteomes" id="UP001598138">
    <property type="component" value="Unassembled WGS sequence"/>
</dbReference>
<dbReference type="InterPro" id="IPR011034">
    <property type="entry name" value="Formyl_transferase-like_C_sf"/>
</dbReference>
<comment type="similarity">
    <text evidence="1 5">Belongs to the Fmt family.</text>
</comment>
<dbReference type="PANTHER" id="PTHR11138:SF5">
    <property type="entry name" value="METHIONYL-TRNA FORMYLTRANSFERASE, MITOCHONDRIAL"/>
    <property type="match status" value="1"/>
</dbReference>
<dbReference type="InterPro" id="IPR036477">
    <property type="entry name" value="Formyl_transf_N_sf"/>
</dbReference>
<comment type="function">
    <text evidence="5">Attaches a formyl group to the free amino group of methionyl-tRNA(fMet). The formyl group appears to play a dual role in the initiator identity of N-formylmethionyl-tRNA by promoting its recognition by IF2 and preventing the misappropriation of this tRNA by the elongation apparatus.</text>
</comment>
<gene>
    <name evidence="5 8" type="primary">fmt</name>
    <name evidence="8" type="ORF">U0R10_09320</name>
</gene>
<proteinExistence type="inferred from homology"/>
<dbReference type="GO" id="GO:0004479">
    <property type="term" value="F:methionyl-tRNA formyltransferase activity"/>
    <property type="evidence" value="ECO:0007669"/>
    <property type="project" value="UniProtKB-EC"/>
</dbReference>
<evidence type="ECO:0000256" key="1">
    <source>
        <dbReference type="ARBA" id="ARBA00010699"/>
    </source>
</evidence>
<dbReference type="SUPFAM" id="SSF50486">
    <property type="entry name" value="FMT C-terminal domain-like"/>
    <property type="match status" value="1"/>
</dbReference>
<evidence type="ECO:0000256" key="4">
    <source>
        <dbReference type="ARBA" id="ARBA00022917"/>
    </source>
</evidence>
<keyword evidence="4 5" id="KW-0648">Protein biosynthesis</keyword>
<dbReference type="PANTHER" id="PTHR11138">
    <property type="entry name" value="METHIONYL-TRNA FORMYLTRANSFERASE"/>
    <property type="match status" value="1"/>
</dbReference>
<feature type="binding site" evidence="5">
    <location>
        <begin position="123"/>
        <end position="126"/>
    </location>
    <ligand>
        <name>(6S)-5,6,7,8-tetrahydrofolate</name>
        <dbReference type="ChEBI" id="CHEBI:57453"/>
    </ligand>
</feature>